<feature type="region of interest" description="Disordered" evidence="1">
    <location>
        <begin position="341"/>
        <end position="361"/>
    </location>
</feature>
<reference evidence="3 4" key="1">
    <citation type="submission" date="2019-07" db="EMBL/GenBank/DDBJ databases">
        <title>Whole genome shotgun sequence of Nocardia ninae NBRC 108245.</title>
        <authorList>
            <person name="Hosoyama A."/>
            <person name="Uohara A."/>
            <person name="Ohji S."/>
            <person name="Ichikawa N."/>
        </authorList>
    </citation>
    <scope>NUCLEOTIDE SEQUENCE [LARGE SCALE GENOMIC DNA]</scope>
    <source>
        <strain evidence="3 4">NBRC 108245</strain>
    </source>
</reference>
<dbReference type="GO" id="GO:0004029">
    <property type="term" value="F:aldehyde dehydrogenase (NAD+) activity"/>
    <property type="evidence" value="ECO:0007669"/>
    <property type="project" value="TreeGrafter"/>
</dbReference>
<dbReference type="PANTHER" id="PTHR48079">
    <property type="entry name" value="PROTEIN YEEZ"/>
    <property type="match status" value="1"/>
</dbReference>
<organism evidence="3 4">
    <name type="scientific">Nocardia ninae NBRC 108245</name>
    <dbReference type="NCBI Taxonomy" id="1210091"/>
    <lineage>
        <taxon>Bacteria</taxon>
        <taxon>Bacillati</taxon>
        <taxon>Actinomycetota</taxon>
        <taxon>Actinomycetes</taxon>
        <taxon>Mycobacteriales</taxon>
        <taxon>Nocardiaceae</taxon>
        <taxon>Nocardia</taxon>
    </lineage>
</organism>
<dbReference type="InterPro" id="IPR051783">
    <property type="entry name" value="NAD(P)-dependent_oxidoreduct"/>
</dbReference>
<evidence type="ECO:0000313" key="3">
    <source>
        <dbReference type="EMBL" id="GEM42507.1"/>
    </source>
</evidence>
<gene>
    <name evidence="3" type="ORF">NN4_70260</name>
</gene>
<dbReference type="InterPro" id="IPR001509">
    <property type="entry name" value="Epimerase_deHydtase"/>
</dbReference>
<dbReference type="EMBL" id="BJXA01000071">
    <property type="protein sequence ID" value="GEM42507.1"/>
    <property type="molecule type" value="Genomic_DNA"/>
</dbReference>
<dbReference type="InterPro" id="IPR036291">
    <property type="entry name" value="NAD(P)-bd_dom_sf"/>
</dbReference>
<comment type="caution">
    <text evidence="3">The sequence shown here is derived from an EMBL/GenBank/DDBJ whole genome shotgun (WGS) entry which is preliminary data.</text>
</comment>
<dbReference type="PANTHER" id="PTHR48079:SF6">
    <property type="entry name" value="NAD(P)-BINDING DOMAIN-CONTAINING PROTEIN-RELATED"/>
    <property type="match status" value="1"/>
</dbReference>
<proteinExistence type="predicted"/>
<dbReference type="Gene3D" id="3.40.50.720">
    <property type="entry name" value="NAD(P)-binding Rossmann-like Domain"/>
    <property type="match status" value="1"/>
</dbReference>
<dbReference type="RefSeq" id="WP_147140146.1">
    <property type="nucleotide sequence ID" value="NZ_BJXA01000071.1"/>
</dbReference>
<evidence type="ECO:0000313" key="4">
    <source>
        <dbReference type="Proteomes" id="UP000321424"/>
    </source>
</evidence>
<protein>
    <submittedName>
        <fullName evidence="3">NAD-dependent epimerase</fullName>
    </submittedName>
</protein>
<accession>A0A511MQN0</accession>
<dbReference type="OrthoDB" id="3338687at2"/>
<evidence type="ECO:0000256" key="1">
    <source>
        <dbReference type="SAM" id="MobiDB-lite"/>
    </source>
</evidence>
<dbReference type="GO" id="GO:0005737">
    <property type="term" value="C:cytoplasm"/>
    <property type="evidence" value="ECO:0007669"/>
    <property type="project" value="TreeGrafter"/>
</dbReference>
<keyword evidence="4" id="KW-1185">Reference proteome</keyword>
<feature type="domain" description="NAD-dependent epimerase/dehydratase" evidence="2">
    <location>
        <begin position="3"/>
        <end position="169"/>
    </location>
</feature>
<dbReference type="SUPFAM" id="SSF51735">
    <property type="entry name" value="NAD(P)-binding Rossmann-fold domains"/>
    <property type="match status" value="1"/>
</dbReference>
<name>A0A511MQN0_9NOCA</name>
<dbReference type="Proteomes" id="UP000321424">
    <property type="component" value="Unassembled WGS sequence"/>
</dbReference>
<sequence length="361" mass="39231">MRVVVTGATGNVGTGVVDALAADPEVTSILGLARRKAGRAVPKTEWAAADVRTDDLCALFRGADAVVHLAWLFQPTHQPTVAWETNVIGSSRVLEAVAAEQVPVFVYASSVGAYSPRRDEQPVAESWPTNGWPLAGYTREKAYVERLLDTFEQQHPQCRAVRLRPAFIFQRGSASAQRRLFAGPLLPNRLVRPDLIPVLPDIPELLFQAVHTADAGEAFRLAVTRKVAGPFNIAADPVLDTARLSELLGARRARIPTRLLRSGLAAAWFLRLLPVSPQLLDAFLRIPVLDTTRARTELGWQPRHSSLDAVQELLEGIRTSAEIDTPPLARHAGGPLRIDEFASGIGGSDPVDRTSANSHRS</sequence>
<evidence type="ECO:0000259" key="2">
    <source>
        <dbReference type="Pfam" id="PF01370"/>
    </source>
</evidence>
<dbReference type="Pfam" id="PF01370">
    <property type="entry name" value="Epimerase"/>
    <property type="match status" value="1"/>
</dbReference>
<dbReference type="AlphaFoldDB" id="A0A511MQN0"/>